<sequence>MSVAAWSGSLLAWERELAALKDRLGLAVRRRELRESIGHYLDGLLSGLERKTGWLLAERAGEARPHRLQAVLGRGRWDAEAARDLVRTYAVEALADRDAVLVVDETGFIKKGEHSVGVARQYSGTAGRIENSQVGVFLAYASRYGQALIDRRLFLPEAWAADRARRAKAGVPEEVTFATKPAIARDMIATALDAGLPCAFVLADALYGSDKRLRVMLEGRGQPYVLAVRSNERLMTAEGSCATRDAAKIAAALPASAWHRHAAGEGAKGPRLYDWARIRLLRLQQPPWDHWLLVRRSRRDASDQAYYVVFAPMETTLAELAGVAGLRWTIETCFGTAKEELGLDHCEARSWDGWHRHMTLCMTALAFLARLRAELIRGAAGKPNETSPGAVAVAA</sequence>
<name>A0ABS9W8Z8_9PROT</name>
<dbReference type="RefSeq" id="WP_241793628.1">
    <property type="nucleotide sequence ID" value="NZ_JALBUU010000058.1"/>
</dbReference>
<dbReference type="Pfam" id="PF13546">
    <property type="entry name" value="DDE_5"/>
    <property type="match status" value="1"/>
</dbReference>
<comment type="caution">
    <text evidence="2">The sequence shown here is derived from an EMBL/GenBank/DDBJ whole genome shotgun (WGS) entry which is preliminary data.</text>
</comment>
<dbReference type="EMBL" id="JALBUU010000058">
    <property type="protein sequence ID" value="MCI0755780.1"/>
    <property type="molecule type" value="Genomic_DNA"/>
</dbReference>
<evidence type="ECO:0000259" key="1">
    <source>
        <dbReference type="Pfam" id="PF13546"/>
    </source>
</evidence>
<dbReference type="Proteomes" id="UP001201985">
    <property type="component" value="Unassembled WGS sequence"/>
</dbReference>
<dbReference type="SUPFAM" id="SSF53098">
    <property type="entry name" value="Ribonuclease H-like"/>
    <property type="match status" value="1"/>
</dbReference>
<gene>
    <name evidence="2" type="ORF">MON41_19110</name>
</gene>
<evidence type="ECO:0000313" key="2">
    <source>
        <dbReference type="EMBL" id="MCI0755780.1"/>
    </source>
</evidence>
<evidence type="ECO:0000313" key="3">
    <source>
        <dbReference type="Proteomes" id="UP001201985"/>
    </source>
</evidence>
<keyword evidence="3" id="KW-1185">Reference proteome</keyword>
<dbReference type="InterPro" id="IPR038721">
    <property type="entry name" value="IS701-like_DDE_dom"/>
</dbReference>
<accession>A0ABS9W8Z8</accession>
<dbReference type="NCBIfam" id="NF033540">
    <property type="entry name" value="transpos_IS701"/>
    <property type="match status" value="1"/>
</dbReference>
<dbReference type="InterPro" id="IPR012337">
    <property type="entry name" value="RNaseH-like_sf"/>
</dbReference>
<reference evidence="2 3" key="1">
    <citation type="submission" date="2022-03" db="EMBL/GenBank/DDBJ databases">
        <title>Complete genome analysis of Roseomonas KG 17.1 : a prolific producer of plant growth promoters.</title>
        <authorList>
            <person name="Saadouli I."/>
            <person name="Najjari A."/>
            <person name="Mosbah A."/>
            <person name="Ouzari H.I."/>
        </authorList>
    </citation>
    <scope>NUCLEOTIDE SEQUENCE [LARGE SCALE GENOMIC DNA]</scope>
    <source>
        <strain evidence="2 3">KG17-1</strain>
    </source>
</reference>
<dbReference type="PANTHER" id="PTHR33627:SF1">
    <property type="entry name" value="TRANSPOSASE"/>
    <property type="match status" value="1"/>
</dbReference>
<dbReference type="PANTHER" id="PTHR33627">
    <property type="entry name" value="TRANSPOSASE"/>
    <property type="match status" value="1"/>
</dbReference>
<protein>
    <submittedName>
        <fullName evidence="2">IS701 family transposase</fullName>
    </submittedName>
</protein>
<proteinExistence type="predicted"/>
<dbReference type="InterPro" id="IPR039365">
    <property type="entry name" value="IS701-like"/>
</dbReference>
<feature type="domain" description="Transposase IS701-like DDE" evidence="1">
    <location>
        <begin position="29"/>
        <end position="238"/>
    </location>
</feature>
<organism evidence="2 3">
    <name type="scientific">Teichococcus vastitatis</name>
    <dbReference type="NCBI Taxonomy" id="2307076"/>
    <lineage>
        <taxon>Bacteria</taxon>
        <taxon>Pseudomonadati</taxon>
        <taxon>Pseudomonadota</taxon>
        <taxon>Alphaproteobacteria</taxon>
        <taxon>Acetobacterales</taxon>
        <taxon>Roseomonadaceae</taxon>
        <taxon>Roseomonas</taxon>
    </lineage>
</organism>